<reference evidence="3" key="1">
    <citation type="submission" date="2017-01" db="EMBL/GenBank/DDBJ databases">
        <authorList>
            <person name="Varghese N."/>
            <person name="Submissions S."/>
        </authorList>
    </citation>
    <scope>NUCLEOTIDE SEQUENCE [LARGE SCALE GENOMIC DNA]</scope>
    <source>
        <strain evidence="3">DSM 44531</strain>
    </source>
</reference>
<dbReference type="Gene3D" id="3.30.2010.20">
    <property type="match status" value="1"/>
</dbReference>
<dbReference type="Pfam" id="PF06262">
    <property type="entry name" value="Zincin_1"/>
    <property type="match status" value="1"/>
</dbReference>
<gene>
    <name evidence="2" type="ORF">SAMN05444817_11311</name>
</gene>
<dbReference type="CDD" id="cd12954">
    <property type="entry name" value="MMP_TTHA0227_like_1"/>
    <property type="match status" value="1"/>
</dbReference>
<dbReference type="OrthoDB" id="4966605at2"/>
<keyword evidence="3" id="KW-1185">Reference proteome</keyword>
<feature type="region of interest" description="Disordered" evidence="1">
    <location>
        <begin position="1"/>
        <end position="35"/>
    </location>
</feature>
<dbReference type="InterPro" id="IPR010428">
    <property type="entry name" value="Zincin_1"/>
</dbReference>
<organism evidence="2 3">
    <name type="scientific">Corynebacterium appendicis CIP 107643</name>
    <dbReference type="NCBI Taxonomy" id="1161099"/>
    <lineage>
        <taxon>Bacteria</taxon>
        <taxon>Bacillati</taxon>
        <taxon>Actinomycetota</taxon>
        <taxon>Actinomycetes</taxon>
        <taxon>Mycobacteriales</taxon>
        <taxon>Corynebacteriaceae</taxon>
        <taxon>Corynebacterium</taxon>
    </lineage>
</organism>
<proteinExistence type="predicted"/>
<accession>A0A1N7K195</accession>
<dbReference type="Proteomes" id="UP000186292">
    <property type="component" value="Unassembled WGS sequence"/>
</dbReference>
<dbReference type="GO" id="GO:0006508">
    <property type="term" value="P:proteolysis"/>
    <property type="evidence" value="ECO:0007669"/>
    <property type="project" value="UniProtKB-KW"/>
</dbReference>
<keyword evidence="2" id="KW-0378">Hydrolase</keyword>
<evidence type="ECO:0000256" key="1">
    <source>
        <dbReference type="SAM" id="MobiDB-lite"/>
    </source>
</evidence>
<dbReference type="SUPFAM" id="SSF55486">
    <property type="entry name" value="Metalloproteases ('zincins'), catalytic domain"/>
    <property type="match status" value="1"/>
</dbReference>
<keyword evidence="2" id="KW-0645">Protease</keyword>
<dbReference type="InterPro" id="IPR038555">
    <property type="entry name" value="Zincin_1_sf"/>
</dbReference>
<keyword evidence="2" id="KW-0482">Metalloprotease</keyword>
<evidence type="ECO:0000313" key="3">
    <source>
        <dbReference type="Proteomes" id="UP000186292"/>
    </source>
</evidence>
<dbReference type="GO" id="GO:0008237">
    <property type="term" value="F:metallopeptidase activity"/>
    <property type="evidence" value="ECO:0007669"/>
    <property type="project" value="UniProtKB-KW"/>
</dbReference>
<dbReference type="STRING" id="1161099.SAMN05444817_11311"/>
<dbReference type="EMBL" id="FTOF01000013">
    <property type="protein sequence ID" value="SIS55286.1"/>
    <property type="molecule type" value="Genomic_DNA"/>
</dbReference>
<protein>
    <submittedName>
        <fullName evidence="2">Predicted Zn-dependent protease, minimal metalloprotease (MMP)-like domain</fullName>
    </submittedName>
</protein>
<sequence>MTHPGADPARLEAKAEAARLPVRRDRHGHGVRGPLMPVSVPRYRSRSMDFDQAVLEAYAPLQNRYFDYLTGVDLAVDTIPRMRLRSDMIMPDEVVADGPVPLGRVLQAGVDRAGNPTRARIVVFRMPIEQRCTNATERSELLTMVLTALVAHYLNLDPRDIDPSFQY</sequence>
<name>A0A1N7K195_9CORY</name>
<evidence type="ECO:0000313" key="2">
    <source>
        <dbReference type="EMBL" id="SIS55286.1"/>
    </source>
</evidence>
<dbReference type="AlphaFoldDB" id="A0A1N7K195"/>